<comment type="caution">
    <text evidence="8">The sequence shown here is derived from an EMBL/GenBank/DDBJ whole genome shotgun (WGS) entry which is preliminary data.</text>
</comment>
<evidence type="ECO:0000256" key="6">
    <source>
        <dbReference type="ARBA" id="ARBA00023310"/>
    </source>
</evidence>
<accession>A0ABU2M6S9</accession>
<comment type="subcellular location">
    <subcellularLocation>
        <location evidence="7">Cell membrane</location>
        <topology evidence="7">Peripheral membrane protein</topology>
    </subcellularLocation>
    <subcellularLocation>
        <location evidence="1">Membrane</location>
    </subcellularLocation>
</comment>
<evidence type="ECO:0000313" key="9">
    <source>
        <dbReference type="Proteomes" id="UP001183390"/>
    </source>
</evidence>
<keyword evidence="6 7" id="KW-0066">ATP synthesis</keyword>
<dbReference type="InterPro" id="IPR000711">
    <property type="entry name" value="ATPase_OSCP/dsu"/>
</dbReference>
<dbReference type="PANTHER" id="PTHR11910">
    <property type="entry name" value="ATP SYNTHASE DELTA CHAIN"/>
    <property type="match status" value="1"/>
</dbReference>
<evidence type="ECO:0000313" key="8">
    <source>
        <dbReference type="EMBL" id="MDT0327696.1"/>
    </source>
</evidence>
<dbReference type="HAMAP" id="MF_01416">
    <property type="entry name" value="ATP_synth_delta_bact"/>
    <property type="match status" value="1"/>
</dbReference>
<evidence type="ECO:0000256" key="7">
    <source>
        <dbReference type="HAMAP-Rule" id="MF_01416"/>
    </source>
</evidence>
<proteinExistence type="inferred from homology"/>
<evidence type="ECO:0000256" key="1">
    <source>
        <dbReference type="ARBA" id="ARBA00004370"/>
    </source>
</evidence>
<keyword evidence="4 7" id="KW-0406">Ion transport</keyword>
<comment type="similarity">
    <text evidence="7">Belongs to the ATPase delta chain family.</text>
</comment>
<comment type="function">
    <text evidence="7">F(1)F(0) ATP synthase produces ATP from ADP in the presence of a proton or sodium gradient. F-type ATPases consist of two structural domains, F(1) containing the extramembraneous catalytic core and F(0) containing the membrane proton channel, linked together by a central stalk and a peripheral stalk. During catalysis, ATP synthesis in the catalytic domain of F(1) is coupled via a rotary mechanism of the central stalk subunits to proton translocation.</text>
</comment>
<keyword evidence="5 7" id="KW-0472">Membrane</keyword>
<evidence type="ECO:0000256" key="5">
    <source>
        <dbReference type="ARBA" id="ARBA00023136"/>
    </source>
</evidence>
<comment type="function">
    <text evidence="7">This protein is part of the stalk that links CF(0) to CF(1). It either transmits conformational changes from CF(0) to CF(1) or is implicated in proton conduction.</text>
</comment>
<keyword evidence="7" id="KW-0139">CF(1)</keyword>
<dbReference type="NCBIfam" id="TIGR01145">
    <property type="entry name" value="ATP_synt_delta"/>
    <property type="match status" value="1"/>
</dbReference>
<protein>
    <recommendedName>
        <fullName evidence="7">ATP synthase subunit delta</fullName>
    </recommendedName>
    <alternativeName>
        <fullName evidence="7">ATP synthase F(1) sector subunit delta</fullName>
    </alternativeName>
    <alternativeName>
        <fullName evidence="7">F-type ATPase subunit delta</fullName>
        <shortName evidence="7">F-ATPase subunit delta</shortName>
    </alternativeName>
</protein>
<evidence type="ECO:0000256" key="3">
    <source>
        <dbReference type="ARBA" id="ARBA00022781"/>
    </source>
</evidence>
<keyword evidence="3 7" id="KW-0375">Hydrogen ion transport</keyword>
<dbReference type="NCBIfam" id="NF009967">
    <property type="entry name" value="PRK13430.1"/>
    <property type="match status" value="1"/>
</dbReference>
<dbReference type="PRINTS" id="PR00125">
    <property type="entry name" value="ATPASEDELTA"/>
</dbReference>
<keyword evidence="9" id="KW-1185">Reference proteome</keyword>
<evidence type="ECO:0000256" key="2">
    <source>
        <dbReference type="ARBA" id="ARBA00022448"/>
    </source>
</evidence>
<reference evidence="9" key="1">
    <citation type="submission" date="2023-07" db="EMBL/GenBank/DDBJ databases">
        <title>30 novel species of actinomycetes from the DSMZ collection.</title>
        <authorList>
            <person name="Nouioui I."/>
        </authorList>
    </citation>
    <scope>NUCLEOTIDE SEQUENCE [LARGE SCALE GENOMIC DNA]</scope>
    <source>
        <strain evidence="9">DSM 44743</strain>
    </source>
</reference>
<dbReference type="Pfam" id="PF00213">
    <property type="entry name" value="OSCP"/>
    <property type="match status" value="1"/>
</dbReference>
<gene>
    <name evidence="7" type="primary">atpH</name>
    <name evidence="8" type="ORF">RM479_04645</name>
</gene>
<dbReference type="RefSeq" id="WP_311510490.1">
    <property type="nucleotide sequence ID" value="NZ_JAVREP010000002.1"/>
</dbReference>
<dbReference type="EMBL" id="JAVREP010000002">
    <property type="protein sequence ID" value="MDT0327696.1"/>
    <property type="molecule type" value="Genomic_DNA"/>
</dbReference>
<evidence type="ECO:0000256" key="4">
    <source>
        <dbReference type="ARBA" id="ARBA00023065"/>
    </source>
</evidence>
<dbReference type="Proteomes" id="UP001183390">
    <property type="component" value="Unassembled WGS sequence"/>
</dbReference>
<keyword evidence="7" id="KW-1003">Cell membrane</keyword>
<organism evidence="8 9">
    <name type="scientific">Nocardiopsis lambiniae</name>
    <dbReference type="NCBI Taxonomy" id="3075539"/>
    <lineage>
        <taxon>Bacteria</taxon>
        <taxon>Bacillati</taxon>
        <taxon>Actinomycetota</taxon>
        <taxon>Actinomycetes</taxon>
        <taxon>Streptosporangiales</taxon>
        <taxon>Nocardiopsidaceae</taxon>
        <taxon>Nocardiopsis</taxon>
    </lineage>
</organism>
<sequence>MRGISRTSLTEVTRRLDENVLASAGTAQSGVALGGELFQVVGLLTEEHSLRRWLADQANPSEAKTGLIGSLLESKVSPSAVLVASDVVSAKWSSARDLVDALERMAVYTTIASLRSAAALDGLEDELFRFERIVAAQPRLRDALTRDGVSPEHKLSLLEDLLSGKVDSATLTLVGQAVTRPRGRTLEQALDNYGRIVAERAMRYVAVVRSAVALSEDRQSRLGAALSRAYGRDIHLNIEVVPEIVGGLSIQVGDEVIDGTIAGRIAEAQRRLAG</sequence>
<name>A0ABU2M6S9_9ACTN</name>
<keyword evidence="2 7" id="KW-0813">Transport</keyword>